<dbReference type="EMBL" id="CP006577">
    <property type="protein sequence ID" value="AIG97716.1"/>
    <property type="molecule type" value="Genomic_DNA"/>
</dbReference>
<comment type="similarity">
    <text evidence="1">Belongs to the ATP-dependent AMP-binding enzyme family.</text>
</comment>
<reference evidence="5 6" key="1">
    <citation type="submission" date="2013-07" db="EMBL/GenBank/DDBJ databases">
        <title>Genome of Archaeoglobus fulgidus.</title>
        <authorList>
            <person name="Fiebig A."/>
            <person name="Birkeland N.-K."/>
        </authorList>
    </citation>
    <scope>NUCLEOTIDE SEQUENCE [LARGE SCALE GENOMIC DNA]</scope>
    <source>
        <strain evidence="5 6">DSM 8774</strain>
    </source>
</reference>
<evidence type="ECO:0000256" key="1">
    <source>
        <dbReference type="ARBA" id="ARBA00006432"/>
    </source>
</evidence>
<protein>
    <submittedName>
        <fullName evidence="5">Acyl-CoA synthetase (AMP-forming)/AMP-acid ligase II</fullName>
        <ecNumber evidence="5">6.2.1.3</ecNumber>
    </submittedName>
</protein>
<keyword evidence="2 5" id="KW-0436">Ligase</keyword>
<feature type="domain" description="AMP-dependent synthetase/ligase" evidence="3">
    <location>
        <begin position="46"/>
        <end position="432"/>
    </location>
</feature>
<dbReference type="InterPro" id="IPR025110">
    <property type="entry name" value="AMP-bd_C"/>
</dbReference>
<dbReference type="InterPro" id="IPR000873">
    <property type="entry name" value="AMP-dep_synth/lig_dom"/>
</dbReference>
<dbReference type="Proteomes" id="UP000028501">
    <property type="component" value="Chromosome"/>
</dbReference>
<dbReference type="Pfam" id="PF00501">
    <property type="entry name" value="AMP-binding"/>
    <property type="match status" value="1"/>
</dbReference>
<dbReference type="Gene3D" id="2.30.38.10">
    <property type="entry name" value="Luciferase, Domain 3"/>
    <property type="match status" value="1"/>
</dbReference>
<dbReference type="CDD" id="cd05936">
    <property type="entry name" value="FC-FACS_FadD_like"/>
    <property type="match status" value="1"/>
</dbReference>
<evidence type="ECO:0000256" key="2">
    <source>
        <dbReference type="ARBA" id="ARBA00022598"/>
    </source>
</evidence>
<dbReference type="PROSITE" id="PS00455">
    <property type="entry name" value="AMP_BINDING"/>
    <property type="match status" value="1"/>
</dbReference>
<evidence type="ECO:0000313" key="5">
    <source>
        <dbReference type="EMBL" id="AIG97716.1"/>
    </source>
</evidence>
<dbReference type="HOGENOM" id="CLU_000022_59_7_2"/>
<dbReference type="PANTHER" id="PTHR43767:SF9">
    <property type="entry name" value="LONG-CHAIN-FATTY-ACID--COA LIGASE"/>
    <property type="match status" value="1"/>
</dbReference>
<organism evidence="5 6">
    <name type="scientific">Archaeoglobus fulgidus DSM 8774</name>
    <dbReference type="NCBI Taxonomy" id="1344584"/>
    <lineage>
        <taxon>Archaea</taxon>
        <taxon>Methanobacteriati</taxon>
        <taxon>Methanobacteriota</taxon>
        <taxon>Archaeoglobi</taxon>
        <taxon>Archaeoglobales</taxon>
        <taxon>Archaeoglobaceae</taxon>
        <taxon>Archaeoglobus</taxon>
    </lineage>
</organism>
<dbReference type="AlphaFoldDB" id="A0A075WCK2"/>
<dbReference type="GeneID" id="24794438"/>
<dbReference type="GO" id="GO:0004467">
    <property type="term" value="F:long-chain fatty acid-CoA ligase activity"/>
    <property type="evidence" value="ECO:0007669"/>
    <property type="project" value="UniProtKB-EC"/>
</dbReference>
<gene>
    <name evidence="5" type="ORF">AFULGI_00009240</name>
</gene>
<dbReference type="KEGG" id="afg:AFULGI_00009240"/>
<dbReference type="FunFam" id="3.30.300.30:FF:000008">
    <property type="entry name" value="2,3-dihydroxybenzoate-AMP ligase"/>
    <property type="match status" value="1"/>
</dbReference>
<evidence type="ECO:0000259" key="4">
    <source>
        <dbReference type="Pfam" id="PF13193"/>
    </source>
</evidence>
<evidence type="ECO:0000313" key="6">
    <source>
        <dbReference type="Proteomes" id="UP000028501"/>
    </source>
</evidence>
<name>A0A075WCK2_ARCFL</name>
<dbReference type="RefSeq" id="WP_010878343.1">
    <property type="nucleotide sequence ID" value="NZ_CP006577.1"/>
</dbReference>
<dbReference type="Gene3D" id="3.30.300.30">
    <property type="match status" value="1"/>
</dbReference>
<dbReference type="EC" id="6.2.1.3" evidence="5"/>
<dbReference type="InterPro" id="IPR045851">
    <property type="entry name" value="AMP-bd_C_sf"/>
</dbReference>
<accession>A0A075WCK2</accession>
<feature type="domain" description="AMP-binding enzyme C-terminal" evidence="4">
    <location>
        <begin position="482"/>
        <end position="559"/>
    </location>
</feature>
<dbReference type="Gene3D" id="3.40.50.980">
    <property type="match status" value="2"/>
</dbReference>
<dbReference type="InterPro" id="IPR020845">
    <property type="entry name" value="AMP-binding_CS"/>
</dbReference>
<proteinExistence type="inferred from homology"/>
<dbReference type="Pfam" id="PF13193">
    <property type="entry name" value="AMP-binding_C"/>
    <property type="match status" value="1"/>
</dbReference>
<sequence length="577" mass="65376">MNVLGVEGENIREVDVTKINRVWTKFYDEGVRANIDYPVMPAYRILEDAAASDPDKICFEFFGTKWTYRQMKDASDKVANFLFDIGVEKGDRIVVALPNLPHYAIIANAIYKVGGIVVQCNPIYTEREIRYIVKNSGATRMFAFEGMYPRIRPLIEDGTLEKVVICRIEDFLGFVMSALFKAFLKKKMVGKVDIDRRKEVVFWQDVLKYERTDKRAEINPKEDVAMFQYTGGTTGFPKAVMLTHYNLVVNAYQVAEWDPRTTPSDVAVGCLPVFHVYGMTMLNSSAVLRMKVIPIPDPRDVEAILKAVHKYKATTFTGVPTMFISMLNHPKLSKYDLTSLRVCVSGAAPLPVEVKRKWEEITGGKLVEGYGLSEASPVTHCNPLYGLNKAGSIGVPYPDTYAVVIDEEGNILPPGEEGELAIYGPQVMKGYWMMDEETEKTLINGWLLTGDMAKMDEDGYFYIVDRKKDMIVAGGYNIYPREVEEVLFEHPAVAEAAVVGVPDPYRGETVKAFVVLRPEYKGKVTEKDLDKFCRERLAAYKVPRLYEFRDELPKSLVGKVLRRVLREEEAEKLKKKS</sequence>
<dbReference type="PANTHER" id="PTHR43767">
    <property type="entry name" value="LONG-CHAIN-FATTY-ACID--COA LIGASE"/>
    <property type="match status" value="1"/>
</dbReference>
<dbReference type="SUPFAM" id="SSF56801">
    <property type="entry name" value="Acetyl-CoA synthetase-like"/>
    <property type="match status" value="1"/>
</dbReference>
<evidence type="ECO:0000259" key="3">
    <source>
        <dbReference type="Pfam" id="PF00501"/>
    </source>
</evidence>
<dbReference type="InterPro" id="IPR050237">
    <property type="entry name" value="ATP-dep_AMP-bd_enzyme"/>
</dbReference>